<comment type="caution">
    <text evidence="9">The sequence shown here is derived from an EMBL/GenBank/DDBJ whole genome shotgun (WGS) entry which is preliminary data.</text>
</comment>
<keyword evidence="7" id="KW-0511">Multifunctional enzyme</keyword>
<dbReference type="OrthoDB" id="331763at2759"/>
<dbReference type="InterPro" id="IPR014038">
    <property type="entry name" value="EF1B_bsu/dsu_GNE"/>
</dbReference>
<comment type="similarity">
    <text evidence="2">Belongs to the methyltransferase superfamily.</text>
</comment>
<evidence type="ECO:0000256" key="5">
    <source>
        <dbReference type="ARBA" id="ARBA00022768"/>
    </source>
</evidence>
<keyword evidence="4" id="KW-0808">Transferase</keyword>
<dbReference type="Gene3D" id="3.40.50.150">
    <property type="entry name" value="Vaccinia Virus protein VP39"/>
    <property type="match status" value="1"/>
</dbReference>
<dbReference type="GO" id="GO:0008168">
    <property type="term" value="F:methyltransferase activity"/>
    <property type="evidence" value="ECO:0007669"/>
    <property type="project" value="UniProtKB-KW"/>
</dbReference>
<evidence type="ECO:0000256" key="3">
    <source>
        <dbReference type="ARBA" id="ARBA00022603"/>
    </source>
</evidence>
<keyword evidence="6" id="KW-0648">Protein biosynthesis</keyword>
<dbReference type="Pfam" id="PF00736">
    <property type="entry name" value="EF1_GNE"/>
    <property type="match status" value="1"/>
</dbReference>
<dbReference type="SUPFAM" id="SSF53335">
    <property type="entry name" value="S-adenosyl-L-methionine-dependent methyltransferases"/>
    <property type="match status" value="1"/>
</dbReference>
<evidence type="ECO:0000313" key="10">
    <source>
        <dbReference type="Proteomes" id="UP001165085"/>
    </source>
</evidence>
<evidence type="ECO:0000259" key="8">
    <source>
        <dbReference type="SMART" id="SM00888"/>
    </source>
</evidence>
<keyword evidence="3" id="KW-0489">Methyltransferase</keyword>
<dbReference type="GO" id="GO:0032259">
    <property type="term" value="P:methylation"/>
    <property type="evidence" value="ECO:0007669"/>
    <property type="project" value="UniProtKB-KW"/>
</dbReference>
<dbReference type="PANTHER" id="PTHR12176">
    <property type="entry name" value="SAM-DEPENDENT METHYLTRANSFERASE SUPERFAMILY PROTEIN"/>
    <property type="match status" value="1"/>
</dbReference>
<keyword evidence="10" id="KW-1185">Reference proteome</keyword>
<dbReference type="SUPFAM" id="SSF54984">
    <property type="entry name" value="eEF-1beta-like"/>
    <property type="match status" value="1"/>
</dbReference>
<dbReference type="PANTHER" id="PTHR12176:SF78">
    <property type="entry name" value="EEF1A LYSINE AND N-TERMINAL METHYLTRANSFERASE"/>
    <property type="match status" value="1"/>
</dbReference>
<name>A0A9W7A0E4_9STRA</name>
<proteinExistence type="inferred from homology"/>
<evidence type="ECO:0000256" key="2">
    <source>
        <dbReference type="ARBA" id="ARBA00008361"/>
    </source>
</evidence>
<gene>
    <name evidence="9" type="ORF">TrST_g13019</name>
</gene>
<evidence type="ECO:0000256" key="1">
    <source>
        <dbReference type="ARBA" id="ARBA00007411"/>
    </source>
</evidence>
<evidence type="ECO:0000313" key="9">
    <source>
        <dbReference type="EMBL" id="GMH59125.1"/>
    </source>
</evidence>
<evidence type="ECO:0000256" key="7">
    <source>
        <dbReference type="ARBA" id="ARBA00023268"/>
    </source>
</evidence>
<dbReference type="Gene3D" id="3.30.70.60">
    <property type="match status" value="1"/>
</dbReference>
<accession>A0A9W7A0E4</accession>
<dbReference type="AlphaFoldDB" id="A0A9W7A0E4"/>
<feature type="domain" description="Translation elongation factor EF1B beta/delta subunit guanine nucleotide exchange" evidence="8">
    <location>
        <begin position="254"/>
        <end position="346"/>
    </location>
</feature>
<evidence type="ECO:0000256" key="6">
    <source>
        <dbReference type="ARBA" id="ARBA00022917"/>
    </source>
</evidence>
<dbReference type="InterPro" id="IPR036219">
    <property type="entry name" value="eEF-1beta-like_sf"/>
</dbReference>
<dbReference type="InterPro" id="IPR014717">
    <property type="entry name" value="Transl_elong_EF1B/ribsomal_bS6"/>
</dbReference>
<evidence type="ECO:0000256" key="4">
    <source>
        <dbReference type="ARBA" id="ARBA00022679"/>
    </source>
</evidence>
<sequence length="355" mass="39321">MASAQELLGDPAGHSDAAYWDEWFDKVSSGNAFEWYCSTTDLLPVLSDLLPSSSTPPHLLHAGTGNSDAPFEMALAGFPLAVACDISTVAIAEMNKKKRNREQQQQQHFPDLTFAVVDILSEVESTYVDEFDAVIDKGLFDAMMCDDSTATREKALRMFENLKSMMKDGAIYFCVSLAEEHVIKLFLHILDSNPQTWSLDLLPLTPSSNKSSLRPFAFVLKKSPPSASPPTFSDLSAKITSSRSEYTNKKQKPRTLLTLDVKPYDAECDLNELTSRLKSNADLSGGKFTVGWKETSLVEIGFGIKKLRIQCVVDSDDVDDLCDFIAEIEEDEVQSVDVDWEESAPIADLSDFIKC</sequence>
<dbReference type="InterPro" id="IPR051419">
    <property type="entry name" value="Lys/N-term_MeTrsfase_sf"/>
</dbReference>
<dbReference type="GO" id="GO:0003746">
    <property type="term" value="F:translation elongation factor activity"/>
    <property type="evidence" value="ECO:0007669"/>
    <property type="project" value="UniProtKB-KW"/>
</dbReference>
<dbReference type="EMBL" id="BRXY01000057">
    <property type="protein sequence ID" value="GMH59125.1"/>
    <property type="molecule type" value="Genomic_DNA"/>
</dbReference>
<dbReference type="InterPro" id="IPR029063">
    <property type="entry name" value="SAM-dependent_MTases_sf"/>
</dbReference>
<keyword evidence="5" id="KW-0251">Elongation factor</keyword>
<comment type="similarity">
    <text evidence="1">Belongs to the EF-1-beta/EF-1-delta family.</text>
</comment>
<dbReference type="CDD" id="cd02440">
    <property type="entry name" value="AdoMet_MTases"/>
    <property type="match status" value="1"/>
</dbReference>
<protein>
    <recommendedName>
        <fullName evidence="8">Translation elongation factor EF1B beta/delta subunit guanine nucleotide exchange domain-containing protein</fullName>
    </recommendedName>
</protein>
<dbReference type="Proteomes" id="UP001165085">
    <property type="component" value="Unassembled WGS sequence"/>
</dbReference>
<dbReference type="SMART" id="SM00888">
    <property type="entry name" value="EF1_GNE"/>
    <property type="match status" value="1"/>
</dbReference>
<reference evidence="10" key="1">
    <citation type="journal article" date="2023" name="Commun. Biol.">
        <title>Genome analysis of Parmales, the sister group of diatoms, reveals the evolutionary specialization of diatoms from phago-mixotrophs to photoautotrophs.</title>
        <authorList>
            <person name="Ban H."/>
            <person name="Sato S."/>
            <person name="Yoshikawa S."/>
            <person name="Yamada K."/>
            <person name="Nakamura Y."/>
            <person name="Ichinomiya M."/>
            <person name="Sato N."/>
            <person name="Blanc-Mathieu R."/>
            <person name="Endo H."/>
            <person name="Kuwata A."/>
            <person name="Ogata H."/>
        </authorList>
    </citation>
    <scope>NUCLEOTIDE SEQUENCE [LARGE SCALE GENOMIC DNA]</scope>
    <source>
        <strain evidence="10">NIES 3701</strain>
    </source>
</reference>
<organism evidence="9 10">
    <name type="scientific">Triparma strigata</name>
    <dbReference type="NCBI Taxonomy" id="1606541"/>
    <lineage>
        <taxon>Eukaryota</taxon>
        <taxon>Sar</taxon>
        <taxon>Stramenopiles</taxon>
        <taxon>Ochrophyta</taxon>
        <taxon>Bolidophyceae</taxon>
        <taxon>Parmales</taxon>
        <taxon>Triparmaceae</taxon>
        <taxon>Triparma</taxon>
    </lineage>
</organism>